<accession>A0A379E3J4</accession>
<sequence>MKFAIIAAGDGSRLAQEGITDPKPLVRVGEERLIDRLVRIFMANDATEIAVVCNEHMPAVAQHLSAIQREGLYGQPVPLHYVVQSTPSSMHSFHALRNFLQDEPFILTTVDTVFDERIFHDYVSSFLKRITQGADALMGVTDYIDDEKPLYVGVDEDMRINGYYDTARPDSRFISAGIYGLTPRTLSVLECCVEQGESRMRNFQRALVAEGLQIEAFLLPQVFDIDHAEDIRKATSLIPLLPKERGWMNADSALDDEKECLLIQRAERFSPDSVEKDLAILLEVGSLLENARIVREEDLTTFFTSCCQAVPSARSASSAVSRQPSTVNCQLFSMARTPEAMDCLEQLEKKGVRVINPTAGVRACRRSNIEKVMRDNHLPLPPDEGTDGYWIKRGDVAAQCRDDVRFCRDEGELAHAKDSFVQRGIQDVVVQAHVQGDLVKFYGVEGTGFFRCYYPGDDDGTKFGDDQVNGRPQHYPFSSRCLQADAEKLSRLLQTPVYGGDAIIKRNSDYVIIDFNDWPSFSRCREEAARAIVKRAAPALLLSSQRSN</sequence>
<dbReference type="PANTHER" id="PTHR43584:SF8">
    <property type="entry name" value="N-ACETYLMURAMATE ALPHA-1-PHOSPHATE URIDYLYLTRANSFERASE"/>
    <property type="match status" value="1"/>
</dbReference>
<evidence type="ECO:0000256" key="1">
    <source>
        <dbReference type="ARBA" id="ARBA00022679"/>
    </source>
</evidence>
<dbReference type="Pfam" id="PF00483">
    <property type="entry name" value="NTP_transferase"/>
    <property type="match status" value="1"/>
</dbReference>
<evidence type="ECO:0000256" key="2">
    <source>
        <dbReference type="ARBA" id="ARBA00022695"/>
    </source>
</evidence>
<proteinExistence type="predicted"/>
<evidence type="ECO:0000313" key="4">
    <source>
        <dbReference type="EMBL" id="SUB87283.1"/>
    </source>
</evidence>
<dbReference type="Proteomes" id="UP000255469">
    <property type="component" value="Unassembled WGS sequence"/>
</dbReference>
<evidence type="ECO:0000313" key="5">
    <source>
        <dbReference type="Proteomes" id="UP000255469"/>
    </source>
</evidence>
<name>A0A379E3J4_9BACT</name>
<dbReference type="PANTHER" id="PTHR43584">
    <property type="entry name" value="NUCLEOTIDYL TRANSFERASE"/>
    <property type="match status" value="1"/>
</dbReference>
<organism evidence="4 5">
    <name type="scientific">Prevotella denticola</name>
    <dbReference type="NCBI Taxonomy" id="28129"/>
    <lineage>
        <taxon>Bacteria</taxon>
        <taxon>Pseudomonadati</taxon>
        <taxon>Bacteroidota</taxon>
        <taxon>Bacteroidia</taxon>
        <taxon>Bacteroidales</taxon>
        <taxon>Prevotellaceae</taxon>
        <taxon>Prevotella</taxon>
    </lineage>
</organism>
<keyword evidence="2 4" id="KW-0548">Nucleotidyltransferase</keyword>
<dbReference type="SUPFAM" id="SSF53448">
    <property type="entry name" value="Nucleotide-diphospho-sugar transferases"/>
    <property type="match status" value="1"/>
</dbReference>
<gene>
    <name evidence="4" type="ORF">NCTC13067_00948</name>
</gene>
<reference evidence="4 5" key="1">
    <citation type="submission" date="2018-06" db="EMBL/GenBank/DDBJ databases">
        <authorList>
            <consortium name="Pathogen Informatics"/>
            <person name="Doyle S."/>
        </authorList>
    </citation>
    <scope>NUCLEOTIDE SEQUENCE [LARGE SCALE GENOMIC DNA]</scope>
    <source>
        <strain evidence="4 5">NCTC13067</strain>
    </source>
</reference>
<keyword evidence="1 4" id="KW-0808">Transferase</keyword>
<dbReference type="EMBL" id="UGTM01000001">
    <property type="protein sequence ID" value="SUB87283.1"/>
    <property type="molecule type" value="Genomic_DNA"/>
</dbReference>
<protein>
    <submittedName>
        <fullName evidence="4">CTP:phosphocholine cytidylyltransferase involved in choline phosphorylation for cell surface LPS epitopes</fullName>
    </submittedName>
</protein>
<dbReference type="InterPro" id="IPR029044">
    <property type="entry name" value="Nucleotide-diphossugar_trans"/>
</dbReference>
<dbReference type="RefSeq" id="WP_029216386.1">
    <property type="nucleotide sequence ID" value="NZ_CAUVNR010000021.1"/>
</dbReference>
<evidence type="ECO:0000259" key="3">
    <source>
        <dbReference type="Pfam" id="PF00483"/>
    </source>
</evidence>
<dbReference type="Gene3D" id="3.90.550.10">
    <property type="entry name" value="Spore Coat Polysaccharide Biosynthesis Protein SpsA, Chain A"/>
    <property type="match status" value="1"/>
</dbReference>
<dbReference type="InterPro" id="IPR050065">
    <property type="entry name" value="GlmU-like"/>
</dbReference>
<feature type="domain" description="Nucleotidyl transferase" evidence="3">
    <location>
        <begin position="5"/>
        <end position="210"/>
    </location>
</feature>
<dbReference type="AlphaFoldDB" id="A0A379E3J4"/>
<dbReference type="GO" id="GO:0016779">
    <property type="term" value="F:nucleotidyltransferase activity"/>
    <property type="evidence" value="ECO:0007669"/>
    <property type="project" value="UniProtKB-KW"/>
</dbReference>
<dbReference type="InterPro" id="IPR005835">
    <property type="entry name" value="NTP_transferase_dom"/>
</dbReference>